<comment type="caution">
    <text evidence="3">The sequence shown here is derived from an EMBL/GenBank/DDBJ whole genome shotgun (WGS) entry which is preliminary data.</text>
</comment>
<feature type="region of interest" description="Disordered" evidence="1">
    <location>
        <begin position="821"/>
        <end position="852"/>
    </location>
</feature>
<dbReference type="SMART" id="SM00174">
    <property type="entry name" value="RHO"/>
    <property type="match status" value="1"/>
</dbReference>
<dbReference type="InterPro" id="IPR031348">
    <property type="entry name" value="PigL_N"/>
</dbReference>
<dbReference type="Gene3D" id="3.40.50.300">
    <property type="entry name" value="P-loop containing nucleotide triphosphate hydrolases"/>
    <property type="match status" value="1"/>
</dbReference>
<feature type="compositionally biased region" description="Polar residues" evidence="1">
    <location>
        <begin position="836"/>
        <end position="852"/>
    </location>
</feature>
<dbReference type="InterPro" id="IPR027417">
    <property type="entry name" value="P-loop_NTPase"/>
</dbReference>
<feature type="region of interest" description="Disordered" evidence="1">
    <location>
        <begin position="552"/>
        <end position="586"/>
    </location>
</feature>
<organism evidence="3 4">
    <name type="scientific">Alternaria burnsii</name>
    <dbReference type="NCBI Taxonomy" id="1187904"/>
    <lineage>
        <taxon>Eukaryota</taxon>
        <taxon>Fungi</taxon>
        <taxon>Dikarya</taxon>
        <taxon>Ascomycota</taxon>
        <taxon>Pezizomycotina</taxon>
        <taxon>Dothideomycetes</taxon>
        <taxon>Pleosporomycetidae</taxon>
        <taxon>Pleosporales</taxon>
        <taxon>Pleosporineae</taxon>
        <taxon>Pleosporaceae</taxon>
        <taxon>Alternaria</taxon>
        <taxon>Alternaria sect. Alternaria</taxon>
    </lineage>
</organism>
<dbReference type="Pfam" id="PF17111">
    <property type="entry name" value="PigL_N"/>
    <property type="match status" value="1"/>
</dbReference>
<reference evidence="3" key="2">
    <citation type="submission" date="2020-08" db="EMBL/GenBank/DDBJ databases">
        <title>Draft Genome Sequence of Cumin Blight Pathogen Alternaria burnsii.</title>
        <authorList>
            <person name="Feng Z."/>
        </authorList>
    </citation>
    <scope>NUCLEOTIDE SEQUENCE</scope>
    <source>
        <strain evidence="3">CBS107.38</strain>
    </source>
</reference>
<sequence length="1614" mass="180665">MADPLSITASIITLLHVSVQVTVLIKQFRDEVVVVDATLTGLLDDVNGFQRVLESMKETIEENNNKETLQATGHVGSHWKNLARSLEDGADALQKLHTTLDVVNKKSSILDAPRKQLRLKSASDQIARYREQIQTSHTAIQLSLSTIILWNQVTFQRSTEMIPVKVVPTLDKLYDEFRTFGSLLNAKIEKLQHTVTDQNDPDNYELMYMNNLRECVRSAADVVSTASTTLNAETSDKTSVKHGSDFGDVFVKDANEPMLRWFASNTVYEFEDVEAPLPAPSEASTGDAQTEYQSDSDSDIENDLIRSLFNEGRKRKDIGDLESAVRYFRNCLTRLSSNTRYTSLTSAKSAAAYTVSIPDLLECLLDCYCLLEAWGKAKAIMKDKLFITERQLGKKDELYLRDTLRLAELMMKNGEYVEAHLQARRSLRGFRKLGKLGNSGYEECLDLLIRICSTEGKVDEEEAYTALLASHERKTKRSAPSPEVISLSRVSPKFQSASDPVLEDVAQANFEVSEQVKETLDHVHVLESNEVPLIDTEDSSVLSPGELQVQLPEKSQFHSTDQTVLQEDPEPVTERDKITSEQQPSYISRPYSSMEDLSVRPDYETKSLSSHSVTSSEQHALTLASQEEVCMSHKPSDTCGLSVIPQLPAMLSPADFGDISHLEGHGAQIAAAEFICMLYRAAANEVTEKESRDSRKDAEFLKAWCNLFHGRDPYYFSEWHVEGYYCMIKINDTHGCTVSGHETEQKAKEAAAAKVCEMYISHADEVLTLDKMTRRDPGSDKEVFIPQSDHDIGILTGWGDETDASFYSPVTDTNIPHITISAETDEPPTGNGEAATPTTEKSINPSKVRRSASNSKIFPNQVAGQGFVEKFLTRSYAALKGTRTHHSAVASVSTILPNDKEPQWTPGDTHLSTSAEVCLYCDKDLSELPFHSQRRHRDGACTLHTSTRSVSNPINASYSPDLSRDDISTRLISNIDATTFPSQSSQFQYVGQETITTVSPSAVQPSSLSKSTAPEGTWACNECKSDLLQYMSEGRCRSCFSNRNDYSPSSTNDFARLPYDRHQTPLNYLNLNAPKGTIIRRKVILLGDTLCGKTFLASAWSQGDVPEEDTPVMNHFIRSTKIRDRQIELVIWDNTGREGYEMMRRLSYEDAHIVLICFDISDPDSFENIDYMWSPEANKHLRDLPKILVGCKKDLRNDNAKLDSLRRQHFIPVSPYAADRLAIKIQALAYFETSAIKKQGLSELFDYRSRTMPSNVQQPCNHTSVLENPKSSARKMRKFEHQPDKGGPKGSAKARIQLPIAQPAAKTATNGSPDSPNITSSSTDPYKAAREALDRDGFVVLSASLFPSFDLDALRAAASRMTEAARTGKWPYIRTLPKQFPPWPQDPSSGIWGVQHLLHPSNSDHLTFAKSYFDRELLRYVGALIGCGEDDLTMELYNMLVRPDKDFSLRWHRDDIAATATSEEELERLQKPGRHAQWNLALYDDSSLVLVPGSHKRARTDTERNADPYEAHVPDQLTVHLKAGEVAFYNNNILHRGVYDSTKERMTLHGSIGTTLAGSERARNVLQHGVGDWAKEYNFDDFEPEMAARAKKMREKLVEMGKESGDVGFFSKDE</sequence>
<dbReference type="SUPFAM" id="SSF52540">
    <property type="entry name" value="P-loop containing nucleoside triphosphate hydrolases"/>
    <property type="match status" value="1"/>
</dbReference>
<dbReference type="Gene3D" id="2.60.120.620">
    <property type="entry name" value="q2cbj1_9rhob like domain"/>
    <property type="match status" value="1"/>
</dbReference>
<dbReference type="SUPFAM" id="SSF51197">
    <property type="entry name" value="Clavaminate synthase-like"/>
    <property type="match status" value="1"/>
</dbReference>
<dbReference type="NCBIfam" id="TIGR00231">
    <property type="entry name" value="small_GTP"/>
    <property type="match status" value="1"/>
</dbReference>
<dbReference type="InterPro" id="IPR001806">
    <property type="entry name" value="Small_GTPase"/>
</dbReference>
<evidence type="ECO:0000256" key="1">
    <source>
        <dbReference type="SAM" id="MobiDB-lite"/>
    </source>
</evidence>
<feature type="region of interest" description="Disordered" evidence="1">
    <location>
        <begin position="1253"/>
        <end position="1325"/>
    </location>
</feature>
<dbReference type="PANTHER" id="PTHR40470:SF1">
    <property type="entry name" value="PHYTANOYL-COA DIOXYGENASE FAMILY PROTEIN (AFU_ORTHOLOGUE AFUA_2G15850)"/>
    <property type="match status" value="1"/>
</dbReference>
<feature type="region of interest" description="Disordered" evidence="1">
    <location>
        <begin position="277"/>
        <end position="299"/>
    </location>
</feature>
<dbReference type="InterPro" id="IPR005225">
    <property type="entry name" value="Small_GTP-bd"/>
</dbReference>
<dbReference type="Gene3D" id="1.25.40.10">
    <property type="entry name" value="Tetratricopeptide repeat domain"/>
    <property type="match status" value="1"/>
</dbReference>
<gene>
    <name evidence="3" type="ORF">GT037_001011</name>
</gene>
<dbReference type="PRINTS" id="PR00449">
    <property type="entry name" value="RASTRNSFRMNG"/>
</dbReference>
<dbReference type="PROSITE" id="PS51419">
    <property type="entry name" value="RAB"/>
    <property type="match status" value="1"/>
</dbReference>
<dbReference type="PROSITE" id="PS51421">
    <property type="entry name" value="RAS"/>
    <property type="match status" value="1"/>
</dbReference>
<dbReference type="Proteomes" id="UP000596902">
    <property type="component" value="Unassembled WGS sequence"/>
</dbReference>
<dbReference type="PANTHER" id="PTHR40470">
    <property type="entry name" value="PHYTANOYL-COA DIOXYGENASE FAMILY PROTEIN (AFU_ORTHOLOGUE AFUA_2G15850)"/>
    <property type="match status" value="1"/>
</dbReference>
<keyword evidence="4" id="KW-1185">Reference proteome</keyword>
<proteinExistence type="predicted"/>
<feature type="compositionally biased region" description="Polar residues" evidence="1">
    <location>
        <begin position="1307"/>
        <end position="1324"/>
    </location>
</feature>
<feature type="compositionally biased region" description="Polar residues" evidence="1">
    <location>
        <begin position="1253"/>
        <end position="1271"/>
    </location>
</feature>
<evidence type="ECO:0000313" key="4">
    <source>
        <dbReference type="Proteomes" id="UP000596902"/>
    </source>
</evidence>
<evidence type="ECO:0000259" key="2">
    <source>
        <dbReference type="Pfam" id="PF17111"/>
    </source>
</evidence>
<dbReference type="GeneID" id="62199236"/>
<dbReference type="SMART" id="SM00175">
    <property type="entry name" value="RAB"/>
    <property type="match status" value="1"/>
</dbReference>
<accession>A0A8H7BDC8</accession>
<feature type="domain" description="Azaphilone pigments biosynthesis cluster protein L N-terminal" evidence="2">
    <location>
        <begin position="2"/>
        <end position="216"/>
    </location>
</feature>
<dbReference type="Pfam" id="PF00071">
    <property type="entry name" value="Ras"/>
    <property type="match status" value="1"/>
</dbReference>
<reference evidence="3" key="1">
    <citation type="submission" date="2020-01" db="EMBL/GenBank/DDBJ databases">
        <authorList>
            <person name="Feng Z.H.Z."/>
        </authorList>
    </citation>
    <scope>NUCLEOTIDE SEQUENCE</scope>
    <source>
        <strain evidence="3">CBS107.38</strain>
    </source>
</reference>
<dbReference type="RefSeq" id="XP_038791914.1">
    <property type="nucleotide sequence ID" value="XM_038926058.1"/>
</dbReference>
<name>A0A8H7BDC8_9PLEO</name>
<dbReference type="EMBL" id="JAAABM010000001">
    <property type="protein sequence ID" value="KAF7682035.1"/>
    <property type="molecule type" value="Genomic_DNA"/>
</dbReference>
<dbReference type="GO" id="GO:0003924">
    <property type="term" value="F:GTPase activity"/>
    <property type="evidence" value="ECO:0007669"/>
    <property type="project" value="InterPro"/>
</dbReference>
<dbReference type="GO" id="GO:0005525">
    <property type="term" value="F:GTP binding"/>
    <property type="evidence" value="ECO:0007669"/>
    <property type="project" value="InterPro"/>
</dbReference>
<feature type="compositionally biased region" description="Polar residues" evidence="1">
    <location>
        <begin position="282"/>
        <end position="293"/>
    </location>
</feature>
<dbReference type="PROSITE" id="PS51420">
    <property type="entry name" value="RHO"/>
    <property type="match status" value="1"/>
</dbReference>
<dbReference type="InterPro" id="IPR011990">
    <property type="entry name" value="TPR-like_helical_dom_sf"/>
</dbReference>
<protein>
    <recommendedName>
        <fullName evidence="2">Azaphilone pigments biosynthesis cluster protein L N-terminal domain-containing protein</fullName>
    </recommendedName>
</protein>
<dbReference type="CDD" id="cd00157">
    <property type="entry name" value="Rho"/>
    <property type="match status" value="1"/>
</dbReference>
<dbReference type="SMART" id="SM00173">
    <property type="entry name" value="RAS"/>
    <property type="match status" value="1"/>
</dbReference>
<evidence type="ECO:0000313" key="3">
    <source>
        <dbReference type="EMBL" id="KAF7682035.1"/>
    </source>
</evidence>